<keyword evidence="4" id="KW-0067">ATP-binding</keyword>
<evidence type="ECO:0000256" key="2">
    <source>
        <dbReference type="ARBA" id="ARBA00022801"/>
    </source>
</evidence>
<dbReference type="InterPro" id="IPR050699">
    <property type="entry name" value="RNA-DNA_Helicase"/>
</dbReference>
<dbReference type="InterPro" id="IPR027417">
    <property type="entry name" value="P-loop_NTPase"/>
</dbReference>
<dbReference type="GO" id="GO:0005524">
    <property type="term" value="F:ATP binding"/>
    <property type="evidence" value="ECO:0007669"/>
    <property type="project" value="UniProtKB-KW"/>
</dbReference>
<evidence type="ECO:0000256" key="3">
    <source>
        <dbReference type="ARBA" id="ARBA00022806"/>
    </source>
</evidence>
<dbReference type="GO" id="GO:0003676">
    <property type="term" value="F:nucleic acid binding"/>
    <property type="evidence" value="ECO:0007669"/>
    <property type="project" value="InterPro"/>
</dbReference>
<proteinExistence type="predicted"/>
<dbReference type="Pfam" id="PF00271">
    <property type="entry name" value="Helicase_C"/>
    <property type="match status" value="1"/>
</dbReference>
<keyword evidence="3 7" id="KW-0347">Helicase</keyword>
<dbReference type="Gene3D" id="3.40.50.300">
    <property type="entry name" value="P-loop containing nucleotide triphosphate hydrolases"/>
    <property type="match status" value="2"/>
</dbReference>
<comment type="caution">
    <text evidence="7">The sequence shown here is derived from an EMBL/GenBank/DDBJ whole genome shotgun (WGS) entry which is preliminary data.</text>
</comment>
<keyword evidence="2" id="KW-0378">Hydrolase</keyword>
<dbReference type="SUPFAM" id="SSF52540">
    <property type="entry name" value="P-loop containing nucleoside triphosphate hydrolases"/>
    <property type="match status" value="1"/>
</dbReference>
<feature type="domain" description="Helicase C-terminal" evidence="6">
    <location>
        <begin position="249"/>
        <end position="427"/>
    </location>
</feature>
<dbReference type="SMART" id="SM00490">
    <property type="entry name" value="HELICc"/>
    <property type="match status" value="1"/>
</dbReference>
<dbReference type="PROSITE" id="PS51194">
    <property type="entry name" value="HELICASE_CTER"/>
    <property type="match status" value="1"/>
</dbReference>
<evidence type="ECO:0000313" key="8">
    <source>
        <dbReference type="Proteomes" id="UP000254118"/>
    </source>
</evidence>
<dbReference type="InterPro" id="IPR014001">
    <property type="entry name" value="Helicase_ATP-bd"/>
</dbReference>
<dbReference type="Pfam" id="PF00270">
    <property type="entry name" value="DEAD"/>
    <property type="match status" value="1"/>
</dbReference>
<feature type="domain" description="Helicase ATP-binding" evidence="5">
    <location>
        <begin position="47"/>
        <end position="207"/>
    </location>
</feature>
<dbReference type="EMBL" id="UFYA01000001">
    <property type="protein sequence ID" value="STD04228.1"/>
    <property type="molecule type" value="Genomic_DNA"/>
</dbReference>
<dbReference type="PANTHER" id="PTHR12131:SF1">
    <property type="entry name" value="ATP-DEPENDENT RNA HELICASE SUPV3L1, MITOCHONDRIAL-RELATED"/>
    <property type="match status" value="1"/>
</dbReference>
<keyword evidence="1" id="KW-0547">Nucleotide-binding</keyword>
<accession>A0AA46BLE1</accession>
<dbReference type="InterPro" id="IPR021904">
    <property type="entry name" value="DUF3516"/>
</dbReference>
<organism evidence="7 8">
    <name type="scientific">Dermatophilus congolensis</name>
    <dbReference type="NCBI Taxonomy" id="1863"/>
    <lineage>
        <taxon>Bacteria</taxon>
        <taxon>Bacillati</taxon>
        <taxon>Actinomycetota</taxon>
        <taxon>Actinomycetes</taxon>
        <taxon>Micrococcales</taxon>
        <taxon>Dermatophilaceae</taxon>
        <taxon>Dermatophilus</taxon>
    </lineage>
</organism>
<reference evidence="7 8" key="1">
    <citation type="submission" date="2018-06" db="EMBL/GenBank/DDBJ databases">
        <authorList>
            <consortium name="Pathogen Informatics"/>
            <person name="Doyle S."/>
        </authorList>
    </citation>
    <scope>NUCLEOTIDE SEQUENCE [LARGE SCALE GENOMIC DNA]</scope>
    <source>
        <strain evidence="7 8">NCTC7915</strain>
    </source>
</reference>
<dbReference type="GO" id="GO:0016787">
    <property type="term" value="F:hydrolase activity"/>
    <property type="evidence" value="ECO:0007669"/>
    <property type="project" value="UniProtKB-KW"/>
</dbReference>
<protein>
    <submittedName>
        <fullName evidence="7">Ski2-like helicase</fullName>
    </submittedName>
</protein>
<evidence type="ECO:0000313" key="7">
    <source>
        <dbReference type="EMBL" id="STD04228.1"/>
    </source>
</evidence>
<dbReference type="AlphaFoldDB" id="A0AA46BLE1"/>
<dbReference type="Proteomes" id="UP000254118">
    <property type="component" value="Unassembled WGS sequence"/>
</dbReference>
<evidence type="ECO:0000256" key="4">
    <source>
        <dbReference type="ARBA" id="ARBA00022840"/>
    </source>
</evidence>
<evidence type="ECO:0000256" key="1">
    <source>
        <dbReference type="ARBA" id="ARBA00022741"/>
    </source>
</evidence>
<evidence type="ECO:0000259" key="5">
    <source>
        <dbReference type="PROSITE" id="PS51192"/>
    </source>
</evidence>
<sequence length="912" mass="101526">MVVMTALTDHMPPTTDSAPEGEALFEGFAQWALESGVVLYPHQEEAALELAAGSNVILATPTGSGKSMVALAAHFFALADFQRTGRRTYYTAPIKALVSEKFFDLVGKFGARNVGMITGDASVNADAPIIACTAEILANLALRDGEHLAVSTVVMDEFHFYSEPDRGWAWQVPLLTLPQAQFLLMSATLGDVSFFRSDLTARTARETALVDNAERPIPLSFEYSTEPITDKLVELIQTRQAPVYVVHFTQKDALERAQALLSVQVASREDRDKILEMLGGFRFGKGFGTTLSKLIRHGIGVHHAGMLPKYRRIVETLAQAGLLKVVCGTDTLGVGINVPIRTVLLTGLTKFDGSRQRVLKVREFHQIAGRAGRAGFDTTGTVVVQAPEHVIENIKAEEKAAADPKKKKKAQKKKAPGGFVSWDENTFTRLVEGQPEPLVSRMRVTHAMVLDVIARSELDDADPVLLMRRLIWDSHEPTGRKYRLQRRGIEILRALKTADIVETFRLPASAVPGGVSCDTDDRIGSEDIEFDQLTPAFDLRKRLRLVDDLQDGFALNQPLSTFALAALELLDEDSPTYALDLLSVVEATLEDPRVVLWAQQRKAKGEAIAEMKADGIDYAERMELLENVSWPKPCEEMLRAAYDTYRQGRPWLTEDLLSPKTVVREMFENARGFGEFVRVYDLARSEGVVLRYLTDCYRALRQTVPEVYRTDEVDDIITWLGQLIRATDSSLLDEWEALTDPQRQQTEEVRPPEVEVRPITGNSRIFRMWLRQAMWRRVELLAEGNVLGLAELDSSAADVLDLRRAEVPPLTSEEWDDALAGYEDVYGEVPDSIGTGADARGPKFFRIDEKPAFEDEDPAGPGAEGHVVWQVEQILDDPEQERDWRIVGVVDLTASDEVGELVVWVRDLTSVS</sequence>
<dbReference type="PROSITE" id="PS51192">
    <property type="entry name" value="HELICASE_ATP_BIND_1"/>
    <property type="match status" value="1"/>
</dbReference>
<dbReference type="PANTHER" id="PTHR12131">
    <property type="entry name" value="ATP-DEPENDENT RNA AND DNA HELICASE"/>
    <property type="match status" value="1"/>
</dbReference>
<gene>
    <name evidence="7" type="ORF">NCTC7915_00222</name>
</gene>
<name>A0AA46BLE1_9MICO</name>
<dbReference type="InterPro" id="IPR001650">
    <property type="entry name" value="Helicase_C-like"/>
</dbReference>
<dbReference type="InterPro" id="IPR011545">
    <property type="entry name" value="DEAD/DEAH_box_helicase_dom"/>
</dbReference>
<evidence type="ECO:0000259" key="6">
    <source>
        <dbReference type="PROSITE" id="PS51194"/>
    </source>
</evidence>
<dbReference type="GO" id="GO:0004386">
    <property type="term" value="F:helicase activity"/>
    <property type="evidence" value="ECO:0007669"/>
    <property type="project" value="UniProtKB-KW"/>
</dbReference>
<dbReference type="Pfam" id="PF12029">
    <property type="entry name" value="DUF3516"/>
    <property type="match status" value="1"/>
</dbReference>
<dbReference type="SMART" id="SM00487">
    <property type="entry name" value="DEXDc"/>
    <property type="match status" value="1"/>
</dbReference>